<dbReference type="PROSITE" id="PS51462">
    <property type="entry name" value="NUDIX"/>
    <property type="match status" value="1"/>
</dbReference>
<evidence type="ECO:0000256" key="4">
    <source>
        <dbReference type="ARBA" id="ARBA00022842"/>
    </source>
</evidence>
<dbReference type="SUPFAM" id="SSF55811">
    <property type="entry name" value="Nudix"/>
    <property type="match status" value="1"/>
</dbReference>
<organism evidence="7 8">
    <name type="scientific">Cyclotella cryptica</name>
    <dbReference type="NCBI Taxonomy" id="29204"/>
    <lineage>
        <taxon>Eukaryota</taxon>
        <taxon>Sar</taxon>
        <taxon>Stramenopiles</taxon>
        <taxon>Ochrophyta</taxon>
        <taxon>Bacillariophyta</taxon>
        <taxon>Coscinodiscophyceae</taxon>
        <taxon>Thalassiosirophycidae</taxon>
        <taxon>Stephanodiscales</taxon>
        <taxon>Stephanodiscaceae</taxon>
        <taxon>Cyclotella</taxon>
    </lineage>
</organism>
<dbReference type="AlphaFoldDB" id="A0ABD3QLH7"/>
<evidence type="ECO:0000256" key="2">
    <source>
        <dbReference type="ARBA" id="ARBA00022723"/>
    </source>
</evidence>
<keyword evidence="3" id="KW-0378">Hydrolase</keyword>
<dbReference type="Gene3D" id="3.90.79.10">
    <property type="entry name" value="Nucleoside Triphosphate Pyrophosphohydrolase"/>
    <property type="match status" value="1"/>
</dbReference>
<dbReference type="Pfam" id="PF00293">
    <property type="entry name" value="NUDIX"/>
    <property type="match status" value="1"/>
</dbReference>
<keyword evidence="8" id="KW-1185">Reference proteome</keyword>
<dbReference type="InterPro" id="IPR020084">
    <property type="entry name" value="NUDIX_hydrolase_CS"/>
</dbReference>
<feature type="region of interest" description="Disordered" evidence="5">
    <location>
        <begin position="236"/>
        <end position="275"/>
    </location>
</feature>
<evidence type="ECO:0000256" key="5">
    <source>
        <dbReference type="SAM" id="MobiDB-lite"/>
    </source>
</evidence>
<reference evidence="7 8" key="1">
    <citation type="journal article" date="2020" name="G3 (Bethesda)">
        <title>Improved Reference Genome for Cyclotella cryptica CCMP332, a Model for Cell Wall Morphogenesis, Salinity Adaptation, and Lipid Production in Diatoms (Bacillariophyta).</title>
        <authorList>
            <person name="Roberts W.R."/>
            <person name="Downey K.M."/>
            <person name="Ruck E.C."/>
            <person name="Traller J.C."/>
            <person name="Alverson A.J."/>
        </authorList>
    </citation>
    <scope>NUCLEOTIDE SEQUENCE [LARGE SCALE GENOMIC DNA]</scope>
    <source>
        <strain evidence="7 8">CCMP332</strain>
    </source>
</reference>
<gene>
    <name evidence="7" type="ORF">HJC23_002370</name>
</gene>
<dbReference type="CDD" id="cd04666">
    <property type="entry name" value="NUDIX_DIPP2_like_Nudt4"/>
    <property type="match status" value="1"/>
</dbReference>
<sequence>MSYSRVKSFRPCSPSTSDQESASANKSTAISNNTKDLSNKSPVPSANNGHASKDTLLRKKSDGSMSDGSSYSLAGGKLTEAPGRLTPTGPGRIKAPPVCIDRALKRVASTVSASISLLSAQFLWRLLIICVLHLEQSLLFPQIDDIECFTPDEAEKCAAKCLAVAGGYDINVEDIPFSVEGDEFMTNEPVTAPEALPCLEGKAHISSSSTVVTNTSAASCGGTVLGADPPLKVVQTDDCAMNSEDETGGTGEITHMDNTKKNPPSPPSPKSLPSSFTEKLIKGHQSRQGRSLQRWLLHSPTESLVRQVAGCIPITRDGRIVLVSASRKNEWILPKGGWDSDETKEECAVRETYEEAGLLGRLGSCLAPIDYESGKSKRMRAGRMNSSNEGSSNDTVKLGKRERTEDGLPPLPKKAKNEFNDPKEIKVDSPPTNNQESIKLSFNRLLLFPLYLTEVKLDWPEKGRLRKLVDIDEAIEIMEREDRPYFKRALETVKDMGLHLVHQTDR</sequence>
<dbReference type="PROSITE" id="PS00893">
    <property type="entry name" value="NUDIX_BOX"/>
    <property type="match status" value="1"/>
</dbReference>
<dbReference type="InterPro" id="IPR000086">
    <property type="entry name" value="NUDIX_hydrolase_dom"/>
</dbReference>
<evidence type="ECO:0000313" key="8">
    <source>
        <dbReference type="Proteomes" id="UP001516023"/>
    </source>
</evidence>
<comment type="caution">
    <text evidence="7">The sequence shown here is derived from an EMBL/GenBank/DDBJ whole genome shotgun (WGS) entry which is preliminary data.</text>
</comment>
<evidence type="ECO:0000256" key="1">
    <source>
        <dbReference type="ARBA" id="ARBA00001946"/>
    </source>
</evidence>
<dbReference type="PANTHER" id="PTHR12629:SF0">
    <property type="entry name" value="DIPHOSPHOINOSITOL-POLYPHOSPHATE DIPHOSPHATASE"/>
    <property type="match status" value="1"/>
</dbReference>
<dbReference type="GO" id="GO:0046872">
    <property type="term" value="F:metal ion binding"/>
    <property type="evidence" value="ECO:0007669"/>
    <property type="project" value="UniProtKB-KW"/>
</dbReference>
<evidence type="ECO:0000313" key="7">
    <source>
        <dbReference type="EMBL" id="KAL3801077.1"/>
    </source>
</evidence>
<feature type="compositionally biased region" description="Polar residues" evidence="5">
    <location>
        <begin position="384"/>
        <end position="395"/>
    </location>
</feature>
<dbReference type="EMBL" id="JABMIG020000029">
    <property type="protein sequence ID" value="KAL3801077.1"/>
    <property type="molecule type" value="Genomic_DNA"/>
</dbReference>
<feature type="compositionally biased region" description="Polar residues" evidence="5">
    <location>
        <begin position="13"/>
        <end position="50"/>
    </location>
</feature>
<feature type="compositionally biased region" description="Low complexity" evidence="5">
    <location>
        <begin position="63"/>
        <end position="72"/>
    </location>
</feature>
<accession>A0ABD3QLH7</accession>
<feature type="region of interest" description="Disordered" evidence="5">
    <location>
        <begin position="1"/>
        <end position="92"/>
    </location>
</feature>
<protein>
    <recommendedName>
        <fullName evidence="6">Nudix hydrolase domain-containing protein</fullName>
    </recommendedName>
</protein>
<dbReference type="GO" id="GO:0016787">
    <property type="term" value="F:hydrolase activity"/>
    <property type="evidence" value="ECO:0007669"/>
    <property type="project" value="UniProtKB-KW"/>
</dbReference>
<feature type="compositionally biased region" description="Basic and acidic residues" evidence="5">
    <location>
        <begin position="397"/>
        <end position="406"/>
    </location>
</feature>
<comment type="cofactor">
    <cofactor evidence="1">
        <name>Mg(2+)</name>
        <dbReference type="ChEBI" id="CHEBI:18420"/>
    </cofactor>
</comment>
<name>A0ABD3QLH7_9STRA</name>
<feature type="compositionally biased region" description="Basic and acidic residues" evidence="5">
    <location>
        <begin position="415"/>
        <end position="427"/>
    </location>
</feature>
<dbReference type="PANTHER" id="PTHR12629">
    <property type="entry name" value="DIPHOSPHOINOSITOL POLYPHOSPHATE PHOSPHOHYDROLASE"/>
    <property type="match status" value="1"/>
</dbReference>
<evidence type="ECO:0000256" key="3">
    <source>
        <dbReference type="ARBA" id="ARBA00022801"/>
    </source>
</evidence>
<proteinExistence type="predicted"/>
<evidence type="ECO:0000259" key="6">
    <source>
        <dbReference type="PROSITE" id="PS51462"/>
    </source>
</evidence>
<keyword evidence="2" id="KW-0479">Metal-binding</keyword>
<feature type="domain" description="Nudix hydrolase" evidence="6">
    <location>
        <begin position="304"/>
        <end position="491"/>
    </location>
</feature>
<dbReference type="InterPro" id="IPR015797">
    <property type="entry name" value="NUDIX_hydrolase-like_dom_sf"/>
</dbReference>
<dbReference type="Proteomes" id="UP001516023">
    <property type="component" value="Unassembled WGS sequence"/>
</dbReference>
<feature type="compositionally biased region" description="Basic and acidic residues" evidence="5">
    <location>
        <begin position="51"/>
        <end position="62"/>
    </location>
</feature>
<feature type="region of interest" description="Disordered" evidence="5">
    <location>
        <begin position="376"/>
        <end position="434"/>
    </location>
</feature>
<keyword evidence="4" id="KW-0460">Magnesium</keyword>
<dbReference type="InterPro" id="IPR047198">
    <property type="entry name" value="DDP-like_NUDIX"/>
</dbReference>